<organism evidence="2 3">
    <name type="scientific">Heracleum sosnowskyi</name>
    <dbReference type="NCBI Taxonomy" id="360622"/>
    <lineage>
        <taxon>Eukaryota</taxon>
        <taxon>Viridiplantae</taxon>
        <taxon>Streptophyta</taxon>
        <taxon>Embryophyta</taxon>
        <taxon>Tracheophyta</taxon>
        <taxon>Spermatophyta</taxon>
        <taxon>Magnoliopsida</taxon>
        <taxon>eudicotyledons</taxon>
        <taxon>Gunneridae</taxon>
        <taxon>Pentapetalae</taxon>
        <taxon>asterids</taxon>
        <taxon>campanulids</taxon>
        <taxon>Apiales</taxon>
        <taxon>Apiaceae</taxon>
        <taxon>Apioideae</taxon>
        <taxon>apioid superclade</taxon>
        <taxon>Tordylieae</taxon>
        <taxon>Tordyliinae</taxon>
        <taxon>Heracleum</taxon>
    </lineage>
</organism>
<reference evidence="2" key="1">
    <citation type="submission" date="2023-02" db="EMBL/GenBank/DDBJ databases">
        <title>Genome of toxic invasive species Heracleum sosnowskyi carries increased number of genes despite the absence of recent whole-genome duplications.</title>
        <authorList>
            <person name="Schelkunov M."/>
            <person name="Shtratnikova V."/>
            <person name="Makarenko M."/>
            <person name="Klepikova A."/>
            <person name="Omelchenko D."/>
            <person name="Novikova G."/>
            <person name="Obukhova E."/>
            <person name="Bogdanov V."/>
            <person name="Penin A."/>
            <person name="Logacheva M."/>
        </authorList>
    </citation>
    <scope>NUCLEOTIDE SEQUENCE</scope>
    <source>
        <strain evidence="2">Hsosn_3</strain>
        <tissue evidence="2">Leaf</tissue>
    </source>
</reference>
<reference evidence="2" key="2">
    <citation type="submission" date="2023-05" db="EMBL/GenBank/DDBJ databases">
        <authorList>
            <person name="Schelkunov M.I."/>
        </authorList>
    </citation>
    <scope>NUCLEOTIDE SEQUENCE</scope>
    <source>
        <strain evidence="2">Hsosn_3</strain>
        <tissue evidence="2">Leaf</tissue>
    </source>
</reference>
<dbReference type="EMBL" id="JAUIZM010000007">
    <property type="protein sequence ID" value="KAK1374429.1"/>
    <property type="molecule type" value="Genomic_DNA"/>
</dbReference>
<sequence length="149" mass="16610">MDLKSWLGYVLKHFSAKAALVGSGDNQQLEYWIESDCQLAVRAVRTNVTIYSPFGGIIDDCRRLLASLSNVNIAFVKRSGNMATDWQFAKPRVLGCILHPPTKLFHIYTHRYLQNLCRAPFTDINPQGADLADLCGDSSGKLLLLRSPV</sequence>
<dbReference type="CDD" id="cd06222">
    <property type="entry name" value="RNase_H_like"/>
    <property type="match status" value="1"/>
</dbReference>
<protein>
    <recommendedName>
        <fullName evidence="1">RNase H type-1 domain-containing protein</fullName>
    </recommendedName>
</protein>
<dbReference type="GO" id="GO:0004523">
    <property type="term" value="F:RNA-DNA hybrid ribonuclease activity"/>
    <property type="evidence" value="ECO:0007669"/>
    <property type="project" value="InterPro"/>
</dbReference>
<evidence type="ECO:0000259" key="1">
    <source>
        <dbReference type="Pfam" id="PF13456"/>
    </source>
</evidence>
<dbReference type="Pfam" id="PF13456">
    <property type="entry name" value="RVT_3"/>
    <property type="match status" value="1"/>
</dbReference>
<name>A0AAD8HX74_9APIA</name>
<accession>A0AAD8HX74</accession>
<gene>
    <name evidence="2" type="ORF">POM88_030622</name>
</gene>
<dbReference type="GO" id="GO:0003676">
    <property type="term" value="F:nucleic acid binding"/>
    <property type="evidence" value="ECO:0007669"/>
    <property type="project" value="InterPro"/>
</dbReference>
<comment type="caution">
    <text evidence="2">The sequence shown here is derived from an EMBL/GenBank/DDBJ whole genome shotgun (WGS) entry which is preliminary data.</text>
</comment>
<feature type="domain" description="RNase H type-1" evidence="1">
    <location>
        <begin position="31"/>
        <end position="86"/>
    </location>
</feature>
<keyword evidence="3" id="KW-1185">Reference proteome</keyword>
<dbReference type="AlphaFoldDB" id="A0AAD8HX74"/>
<dbReference type="InterPro" id="IPR044730">
    <property type="entry name" value="RNase_H-like_dom_plant"/>
</dbReference>
<dbReference type="InterPro" id="IPR002156">
    <property type="entry name" value="RNaseH_domain"/>
</dbReference>
<dbReference type="Proteomes" id="UP001237642">
    <property type="component" value="Unassembled WGS sequence"/>
</dbReference>
<evidence type="ECO:0000313" key="2">
    <source>
        <dbReference type="EMBL" id="KAK1374429.1"/>
    </source>
</evidence>
<evidence type="ECO:0000313" key="3">
    <source>
        <dbReference type="Proteomes" id="UP001237642"/>
    </source>
</evidence>
<proteinExistence type="predicted"/>